<evidence type="ECO:0000256" key="3">
    <source>
        <dbReference type="ARBA" id="ARBA00022491"/>
    </source>
</evidence>
<name>A0A9Q0RK52_BLOTA</name>
<feature type="compositionally biased region" description="Low complexity" evidence="10">
    <location>
        <begin position="121"/>
        <end position="131"/>
    </location>
</feature>
<evidence type="ECO:0000313" key="12">
    <source>
        <dbReference type="EMBL" id="KAJ6217341.1"/>
    </source>
</evidence>
<feature type="compositionally biased region" description="Basic residues" evidence="10">
    <location>
        <begin position="137"/>
        <end position="153"/>
    </location>
</feature>
<dbReference type="EMBL" id="JAPWDV010000003">
    <property type="protein sequence ID" value="KAJ6217341.1"/>
    <property type="molecule type" value="Genomic_DNA"/>
</dbReference>
<evidence type="ECO:0000256" key="5">
    <source>
        <dbReference type="ARBA" id="ARBA00022853"/>
    </source>
</evidence>
<sequence length="1245" mass="140997">MRPQRRHSTHWMAGEGKILPSPPPSAPSPTRTRTRPPRRQQHPHWRLFAMRRPMWTAMTNRVGQSNRVHGLKSNNYRSVDSNNITVNDKSNHSCMNIFNTFCDNCVTESNQYRPTNHHNHNNNNNNNNNINKVKPTTTRHIHSGHPHHPHHHHRYMTTNGIKTNAGAVINANDASNGKEINESIPRKVRNTNVSRCVSSVPISTSAVDNMNLRTRPLKAVTADISTIGDTLVSSDGGGNEGTQSPSQQQQQHHQKHQQAQSQSQQARRTGNRRRSYQNQRQPFIEQTSKVDNVDKSHLKRASSSSSIRNFFPLQTIGSVCELFRSQICPDSLSNYSHDVHHSELYYGTDGTDRMMEPNLALLSIVIGIIEQSLTNGTFSHDDEDSLLTSVSNVDDSVKTNNGLLTSNSGNRNHNHNENNNGSGGYSPAEATTAPNVGSSNSNSSPLDLSIPTVHYETVKQLLNKFTTQIEESVDLRKYPKKTSRELIKKISDVVWSNLLRSPYKDRAHEQTLYSYLNGNRLDCYGCAYAVVAACQTLGLYDVRLVMSEDHAWVLFGEGETCEVTWHGKGNEDRCGLPIPTNTDSWIFLNGNTMVCDRFITVATLVSAMNPSINATQDSEELAILQQQLLWILYDYGHLTRYPMALGNLGDLEDICSPRFPRKEPILLFREAIDSAKTYYKNSHVYPYTYLGGYYFRNYRFKEAIKYWADAAQVMKQYNYTRDDEEIYKEFQEIANDLIPNIFKYVSNRMVEPIGNSRVPLLQDAECFAYLIRFYDGLCAWEEGSSTPVLHIGWTKPLVATISKFSHSIRSKVVIKVDYADESDLDSEIDDNNETSDDGGKHHHHLSSSIGERRRRRAASVSSQTHECDQNGENGSTYNHHTNNVTNGRKAIKMEALENDFEPMMYHSGSRTEHEAKTWQKTKSVSPSSHDSDIDLNGDESSNNEMKMSIVAVLNSKKFAGLKHLLTADKLNTSAIQLQLTAQSQVNVNKRSRNGASKVGPNSELDFVSTTNTTLTRTIVRSPMDLLANTLNHLFLNRLVSSDPHNSDNSTMATSSEESITNSNVVESVGAFETMDRFLENDSNLLVQSLVSLESKTNISRRYLARAFLAIITGYFLFSNAVFNMLTHLFMYLYPSYRSYLLLKNPDLSKEDLIDILKYWIFIGLFSTLDCALGSLIPFSVVFKMFLIIQCVLPRRSSTVDFFYIHLVTPIFRYMEKNENIQQVNSYLQSLTTNLKFSTIEYHHED</sequence>
<keyword evidence="6" id="KW-0805">Transcription regulation</keyword>
<dbReference type="PANTHER" id="PTHR12693:SF3">
    <property type="entry name" value="MENIN"/>
    <property type="match status" value="1"/>
</dbReference>
<accession>A0A9Q0RK52</accession>
<dbReference type="InterPro" id="IPR004345">
    <property type="entry name" value="TB2_DP1_HVA22"/>
</dbReference>
<keyword evidence="11" id="KW-0812">Transmembrane</keyword>
<keyword evidence="11" id="KW-0472">Membrane</keyword>
<dbReference type="GO" id="GO:0006325">
    <property type="term" value="P:chromatin organization"/>
    <property type="evidence" value="ECO:0007669"/>
    <property type="project" value="UniProtKB-KW"/>
</dbReference>
<feature type="region of interest" description="Disordered" evidence="10">
    <location>
        <begin position="397"/>
        <end position="445"/>
    </location>
</feature>
<evidence type="ECO:0000256" key="9">
    <source>
        <dbReference type="ARBA" id="ARBA00023242"/>
    </source>
</evidence>
<keyword evidence="3" id="KW-0678">Repressor</keyword>
<gene>
    <name evidence="12" type="ORF">RDWZM_008498</name>
</gene>
<dbReference type="GO" id="GO:0045786">
    <property type="term" value="P:negative regulation of cell cycle"/>
    <property type="evidence" value="ECO:0007669"/>
    <property type="project" value="TreeGrafter"/>
</dbReference>
<evidence type="ECO:0000256" key="1">
    <source>
        <dbReference type="ARBA" id="ARBA00004123"/>
    </source>
</evidence>
<evidence type="ECO:0000313" key="13">
    <source>
        <dbReference type="Proteomes" id="UP001142055"/>
    </source>
</evidence>
<feature type="region of interest" description="Disordered" evidence="10">
    <location>
        <begin position="116"/>
        <end position="153"/>
    </location>
</feature>
<keyword evidence="11" id="KW-1133">Transmembrane helix</keyword>
<keyword evidence="5" id="KW-0156">Chromatin regulator</keyword>
<feature type="transmembrane region" description="Helical" evidence="11">
    <location>
        <begin position="1106"/>
        <end position="1133"/>
    </location>
</feature>
<proteinExistence type="predicted"/>
<feature type="compositionally biased region" description="Acidic residues" evidence="10">
    <location>
        <begin position="824"/>
        <end position="836"/>
    </location>
</feature>
<dbReference type="GO" id="GO:0006357">
    <property type="term" value="P:regulation of transcription by RNA polymerase II"/>
    <property type="evidence" value="ECO:0007669"/>
    <property type="project" value="TreeGrafter"/>
</dbReference>
<evidence type="ECO:0000256" key="10">
    <source>
        <dbReference type="SAM" id="MobiDB-lite"/>
    </source>
</evidence>
<feature type="transmembrane region" description="Helical" evidence="11">
    <location>
        <begin position="1158"/>
        <end position="1186"/>
    </location>
</feature>
<feature type="region of interest" description="Disordered" evidence="10">
    <location>
        <begin position="1"/>
        <end position="45"/>
    </location>
</feature>
<evidence type="ECO:0000256" key="2">
    <source>
        <dbReference type="ARBA" id="ARBA00021162"/>
    </source>
</evidence>
<dbReference type="Proteomes" id="UP001142055">
    <property type="component" value="Chromosome 3"/>
</dbReference>
<comment type="caution">
    <text evidence="12">The sequence shown here is derived from an EMBL/GenBank/DDBJ whole genome shotgun (WGS) entry which is preliminary data.</text>
</comment>
<feature type="region of interest" description="Disordered" evidence="10">
    <location>
        <begin position="917"/>
        <end position="940"/>
    </location>
</feature>
<keyword evidence="4" id="KW-0597">Phosphoprotein</keyword>
<dbReference type="PANTHER" id="PTHR12693">
    <property type="entry name" value="MENIN"/>
    <property type="match status" value="1"/>
</dbReference>
<feature type="compositionally biased region" description="Low complexity" evidence="10">
    <location>
        <begin position="243"/>
        <end position="265"/>
    </location>
</feature>
<keyword evidence="7" id="KW-0238">DNA-binding</keyword>
<evidence type="ECO:0000256" key="11">
    <source>
        <dbReference type="SAM" id="Phobius"/>
    </source>
</evidence>
<dbReference type="GO" id="GO:0000785">
    <property type="term" value="C:chromatin"/>
    <property type="evidence" value="ECO:0007669"/>
    <property type="project" value="TreeGrafter"/>
</dbReference>
<feature type="compositionally biased region" description="Polar residues" evidence="10">
    <location>
        <begin position="918"/>
        <end position="928"/>
    </location>
</feature>
<evidence type="ECO:0000256" key="8">
    <source>
        <dbReference type="ARBA" id="ARBA00023163"/>
    </source>
</evidence>
<keyword evidence="9" id="KW-0539">Nucleus</keyword>
<dbReference type="GO" id="GO:0003682">
    <property type="term" value="F:chromatin binding"/>
    <property type="evidence" value="ECO:0007669"/>
    <property type="project" value="TreeGrafter"/>
</dbReference>
<comment type="subcellular location">
    <subcellularLocation>
        <location evidence="1">Nucleus</location>
    </subcellularLocation>
</comment>
<feature type="compositionally biased region" description="Polar residues" evidence="10">
    <location>
        <begin position="276"/>
        <end position="290"/>
    </location>
</feature>
<protein>
    <recommendedName>
        <fullName evidence="2">Menin</fullName>
    </recommendedName>
</protein>
<dbReference type="GO" id="GO:0000976">
    <property type="term" value="F:transcription cis-regulatory region binding"/>
    <property type="evidence" value="ECO:0007669"/>
    <property type="project" value="TreeGrafter"/>
</dbReference>
<evidence type="ECO:0000256" key="7">
    <source>
        <dbReference type="ARBA" id="ARBA00023125"/>
    </source>
</evidence>
<dbReference type="InterPro" id="IPR007747">
    <property type="entry name" value="Menin"/>
</dbReference>
<keyword evidence="13" id="KW-1185">Reference proteome</keyword>
<feature type="compositionally biased region" description="Polar residues" evidence="10">
    <location>
        <begin position="870"/>
        <end position="886"/>
    </location>
</feature>
<dbReference type="Pfam" id="PF03134">
    <property type="entry name" value="TB2_DP1_HVA22"/>
    <property type="match status" value="1"/>
</dbReference>
<reference evidence="12" key="1">
    <citation type="submission" date="2022-12" db="EMBL/GenBank/DDBJ databases">
        <title>Genome assemblies of Blomia tropicalis.</title>
        <authorList>
            <person name="Cui Y."/>
        </authorList>
    </citation>
    <scope>NUCLEOTIDE SEQUENCE</scope>
    <source>
        <tissue evidence="12">Adult mites</tissue>
    </source>
</reference>
<evidence type="ECO:0000256" key="4">
    <source>
        <dbReference type="ARBA" id="ARBA00022553"/>
    </source>
</evidence>
<feature type="compositionally biased region" description="Basic residues" evidence="10">
    <location>
        <begin position="32"/>
        <end position="45"/>
    </location>
</feature>
<feature type="region of interest" description="Disordered" evidence="10">
    <location>
        <begin position="229"/>
        <end position="297"/>
    </location>
</feature>
<dbReference type="GO" id="GO:0000403">
    <property type="term" value="F:Y-form DNA binding"/>
    <property type="evidence" value="ECO:0007669"/>
    <property type="project" value="TreeGrafter"/>
</dbReference>
<dbReference type="GO" id="GO:0035097">
    <property type="term" value="C:histone methyltransferase complex"/>
    <property type="evidence" value="ECO:0007669"/>
    <property type="project" value="TreeGrafter"/>
</dbReference>
<dbReference type="CDD" id="cd14456">
    <property type="entry name" value="Menin"/>
    <property type="match status" value="1"/>
</dbReference>
<dbReference type="Pfam" id="PF05053">
    <property type="entry name" value="Menin"/>
    <property type="match status" value="1"/>
</dbReference>
<evidence type="ECO:0000256" key="6">
    <source>
        <dbReference type="ARBA" id="ARBA00023015"/>
    </source>
</evidence>
<dbReference type="AlphaFoldDB" id="A0A9Q0RK52"/>
<feature type="region of interest" description="Disordered" evidence="10">
    <location>
        <begin position="824"/>
        <end position="886"/>
    </location>
</feature>
<keyword evidence="8" id="KW-0804">Transcription</keyword>
<dbReference type="GO" id="GO:0008285">
    <property type="term" value="P:negative regulation of cell population proliferation"/>
    <property type="evidence" value="ECO:0007669"/>
    <property type="project" value="TreeGrafter"/>
</dbReference>
<organism evidence="12 13">
    <name type="scientific">Blomia tropicalis</name>
    <name type="common">Mite</name>
    <dbReference type="NCBI Taxonomy" id="40697"/>
    <lineage>
        <taxon>Eukaryota</taxon>
        <taxon>Metazoa</taxon>
        <taxon>Ecdysozoa</taxon>
        <taxon>Arthropoda</taxon>
        <taxon>Chelicerata</taxon>
        <taxon>Arachnida</taxon>
        <taxon>Acari</taxon>
        <taxon>Acariformes</taxon>
        <taxon>Sarcoptiformes</taxon>
        <taxon>Astigmata</taxon>
        <taxon>Glycyphagoidea</taxon>
        <taxon>Echimyopodidae</taxon>
        <taxon>Blomia</taxon>
    </lineage>
</organism>